<dbReference type="InterPro" id="IPR028325">
    <property type="entry name" value="VG_K_chnl"/>
</dbReference>
<dbReference type="GO" id="GO:0001508">
    <property type="term" value="P:action potential"/>
    <property type="evidence" value="ECO:0007669"/>
    <property type="project" value="TreeGrafter"/>
</dbReference>
<dbReference type="Proteomes" id="UP000186817">
    <property type="component" value="Unassembled WGS sequence"/>
</dbReference>
<feature type="domain" description="Ion transport" evidence="12">
    <location>
        <begin position="281"/>
        <end position="505"/>
    </location>
</feature>
<comment type="subcellular location">
    <subcellularLocation>
        <location evidence="1">Membrane</location>
        <topology evidence="1">Multi-pass membrane protein</topology>
    </subcellularLocation>
</comment>
<organism evidence="13 14">
    <name type="scientific">Symbiodinium microadriaticum</name>
    <name type="common">Dinoflagellate</name>
    <name type="synonym">Zooxanthella microadriatica</name>
    <dbReference type="NCBI Taxonomy" id="2951"/>
    <lineage>
        <taxon>Eukaryota</taxon>
        <taxon>Sar</taxon>
        <taxon>Alveolata</taxon>
        <taxon>Dinophyceae</taxon>
        <taxon>Suessiales</taxon>
        <taxon>Symbiodiniaceae</taxon>
        <taxon>Symbiodinium</taxon>
    </lineage>
</organism>
<evidence type="ECO:0000313" key="14">
    <source>
        <dbReference type="Proteomes" id="UP000186817"/>
    </source>
</evidence>
<dbReference type="AlphaFoldDB" id="A0A1Q9CY95"/>
<dbReference type="SUPFAM" id="SSF81324">
    <property type="entry name" value="Voltage-gated potassium channels"/>
    <property type="match status" value="1"/>
</dbReference>
<evidence type="ECO:0000313" key="13">
    <source>
        <dbReference type="EMBL" id="OLP87902.1"/>
    </source>
</evidence>
<dbReference type="Pfam" id="PF00520">
    <property type="entry name" value="Ion_trans"/>
    <property type="match status" value="1"/>
</dbReference>
<evidence type="ECO:0000256" key="7">
    <source>
        <dbReference type="ARBA" id="ARBA00022989"/>
    </source>
</evidence>
<dbReference type="Gene3D" id="1.10.287.70">
    <property type="match status" value="1"/>
</dbReference>
<protein>
    <submittedName>
        <fullName evidence="13">Potassium voltage-gated channel subfamily KQT member 5</fullName>
    </submittedName>
</protein>
<proteinExistence type="predicted"/>
<keyword evidence="14" id="KW-1185">Reference proteome</keyword>
<evidence type="ECO:0000256" key="4">
    <source>
        <dbReference type="ARBA" id="ARBA00022692"/>
    </source>
</evidence>
<dbReference type="GO" id="GO:0008076">
    <property type="term" value="C:voltage-gated potassium channel complex"/>
    <property type="evidence" value="ECO:0007669"/>
    <property type="project" value="InterPro"/>
</dbReference>
<feature type="transmembrane region" description="Helical" evidence="11">
    <location>
        <begin position="415"/>
        <end position="436"/>
    </location>
</feature>
<comment type="caution">
    <text evidence="13">The sequence shown here is derived from an EMBL/GenBank/DDBJ whole genome shotgun (WGS) entry which is preliminary data.</text>
</comment>
<evidence type="ECO:0000256" key="3">
    <source>
        <dbReference type="ARBA" id="ARBA00022538"/>
    </source>
</evidence>
<keyword evidence="5" id="KW-0631">Potassium channel</keyword>
<gene>
    <name evidence="13" type="primary">Kcnq5</name>
    <name evidence="13" type="ORF">AK812_SmicGene30813</name>
</gene>
<feature type="transmembrane region" description="Helical" evidence="11">
    <location>
        <begin position="479"/>
        <end position="500"/>
    </location>
</feature>
<dbReference type="OrthoDB" id="433309at2759"/>
<dbReference type="PANTHER" id="PTHR11537:SF254">
    <property type="entry name" value="POTASSIUM VOLTAGE-GATED CHANNEL PROTEIN SHAB"/>
    <property type="match status" value="1"/>
</dbReference>
<accession>A0A1Q9CY95</accession>
<evidence type="ECO:0000256" key="11">
    <source>
        <dbReference type="SAM" id="Phobius"/>
    </source>
</evidence>
<sequence>MSLGTDVTWPKFSKYTDDRMCRQLLNIAHALKRTARGSGSEAVDWVIHLDHDELFLPPPQGLQAHLRHLDTSDCRLCLYQNFEAVPQDHTLTPFVDVTTFKVPSGRVSKTPAGMAGMNFWAQRTKAHNYFLYYDNGKSAVRVSRKPGSEIAPTSVHLLYPPDDLEELIAGKHAWTNFAAHELADMNLTWLVACHDEVVAGAKVLHYPATHFERLWRKYHHLGNFPSIRFGGDLVVPPSFHLEEATSVRFDSMSRRRAIWWFLENSPWAPAWLQWMSLLYQLLTSALIVALFAVDCRTMSEETTEVYRNMEICATIIFTMEYGLRFYSCIESVQDAQQLSVSARWRRRICLMTSAACLIDVVSLISLYLDVCMTSNIFRGVVSIRLLRLFTLFRLERKHKFLSPIVTVISNKRRELGATLGVAGLVLLISATLMYYVESGVNDKFSSILESMWWGTATLTTVGYGDIVPITPLGRCLGSLVAFIGVGLFGLPAGIIASGFADAHRAKSFELRHNSADHLEARMTRMMSVQNEVLAELQSLRTQMDSMLADQQRVLALLGAEKAQQMGG</sequence>
<dbReference type="EMBL" id="LSRX01000836">
    <property type="protein sequence ID" value="OLP87902.1"/>
    <property type="molecule type" value="Genomic_DNA"/>
</dbReference>
<keyword evidence="8" id="KW-0406">Ion transport</keyword>
<dbReference type="InterPro" id="IPR005821">
    <property type="entry name" value="Ion_trans_dom"/>
</dbReference>
<dbReference type="PRINTS" id="PR00169">
    <property type="entry name" value="KCHANNEL"/>
</dbReference>
<dbReference type="PANTHER" id="PTHR11537">
    <property type="entry name" value="VOLTAGE-GATED POTASSIUM CHANNEL"/>
    <property type="match status" value="1"/>
</dbReference>
<keyword evidence="7 11" id="KW-1133">Transmembrane helix</keyword>
<keyword evidence="4 11" id="KW-0812">Transmembrane</keyword>
<keyword evidence="10" id="KW-0407">Ion channel</keyword>
<evidence type="ECO:0000256" key="10">
    <source>
        <dbReference type="ARBA" id="ARBA00023303"/>
    </source>
</evidence>
<dbReference type="GO" id="GO:0005249">
    <property type="term" value="F:voltage-gated potassium channel activity"/>
    <property type="evidence" value="ECO:0007669"/>
    <property type="project" value="InterPro"/>
</dbReference>
<name>A0A1Q9CY95_SYMMI</name>
<keyword evidence="3" id="KW-0633">Potassium transport</keyword>
<evidence type="ECO:0000256" key="1">
    <source>
        <dbReference type="ARBA" id="ARBA00004141"/>
    </source>
</evidence>
<evidence type="ECO:0000256" key="2">
    <source>
        <dbReference type="ARBA" id="ARBA00022448"/>
    </source>
</evidence>
<reference evidence="13 14" key="1">
    <citation type="submission" date="2016-02" db="EMBL/GenBank/DDBJ databases">
        <title>Genome analysis of coral dinoflagellate symbionts highlights evolutionary adaptations to a symbiotic lifestyle.</title>
        <authorList>
            <person name="Aranda M."/>
            <person name="Li Y."/>
            <person name="Liew Y.J."/>
            <person name="Baumgarten S."/>
            <person name="Simakov O."/>
            <person name="Wilson M."/>
            <person name="Piel J."/>
            <person name="Ashoor H."/>
            <person name="Bougouffa S."/>
            <person name="Bajic V.B."/>
            <person name="Ryu T."/>
            <person name="Ravasi T."/>
            <person name="Bayer T."/>
            <person name="Micklem G."/>
            <person name="Kim H."/>
            <person name="Bhak J."/>
            <person name="Lajeunesse T.C."/>
            <person name="Voolstra C.R."/>
        </authorList>
    </citation>
    <scope>NUCLEOTIDE SEQUENCE [LARGE SCALE GENOMIC DNA]</scope>
    <source>
        <strain evidence="13 14">CCMP2467</strain>
    </source>
</reference>
<keyword evidence="6" id="KW-0630">Potassium</keyword>
<evidence type="ECO:0000259" key="12">
    <source>
        <dbReference type="Pfam" id="PF00520"/>
    </source>
</evidence>
<evidence type="ECO:0000256" key="8">
    <source>
        <dbReference type="ARBA" id="ARBA00023065"/>
    </source>
</evidence>
<evidence type="ECO:0000256" key="5">
    <source>
        <dbReference type="ARBA" id="ARBA00022826"/>
    </source>
</evidence>
<feature type="transmembrane region" description="Helical" evidence="11">
    <location>
        <begin position="271"/>
        <end position="293"/>
    </location>
</feature>
<keyword evidence="9 11" id="KW-0472">Membrane</keyword>
<keyword evidence="2" id="KW-0813">Transport</keyword>
<evidence type="ECO:0000256" key="6">
    <source>
        <dbReference type="ARBA" id="ARBA00022958"/>
    </source>
</evidence>
<evidence type="ECO:0000256" key="9">
    <source>
        <dbReference type="ARBA" id="ARBA00023136"/>
    </source>
</evidence>